<evidence type="ECO:0000256" key="3">
    <source>
        <dbReference type="ARBA" id="ARBA00022801"/>
    </source>
</evidence>
<dbReference type="Proteomes" id="UP000050482">
    <property type="component" value="Unassembled WGS sequence"/>
</dbReference>
<keyword evidence="1 5" id="KW-0963">Cytoplasm</keyword>
<dbReference type="Pfam" id="PF00072">
    <property type="entry name" value="Response_reg"/>
    <property type="match status" value="1"/>
</dbReference>
<accession>A0A0P9CFK3</accession>
<dbReference type="InterPro" id="IPR011006">
    <property type="entry name" value="CheY-like_superfamily"/>
</dbReference>
<dbReference type="SUPFAM" id="SSF52172">
    <property type="entry name" value="CheY-like"/>
    <property type="match status" value="1"/>
</dbReference>
<dbReference type="PROSITE" id="PS50122">
    <property type="entry name" value="CHEB"/>
    <property type="match status" value="1"/>
</dbReference>
<dbReference type="OrthoDB" id="9793421at2"/>
<feature type="active site" evidence="5 6">
    <location>
        <position position="170"/>
    </location>
</feature>
<feature type="modified residue" description="4-aspartylphosphate" evidence="5 7">
    <location>
        <position position="55"/>
    </location>
</feature>
<dbReference type="Gene3D" id="3.40.50.180">
    <property type="entry name" value="Methylesterase CheB, C-terminal domain"/>
    <property type="match status" value="1"/>
</dbReference>
<dbReference type="STRING" id="471514.AN477_06920"/>
<dbReference type="GO" id="GO:0000156">
    <property type="term" value="F:phosphorelay response regulator activity"/>
    <property type="evidence" value="ECO:0007669"/>
    <property type="project" value="InterPro"/>
</dbReference>
<evidence type="ECO:0000256" key="4">
    <source>
        <dbReference type="ARBA" id="ARBA00048267"/>
    </source>
</evidence>
<evidence type="ECO:0000256" key="2">
    <source>
        <dbReference type="ARBA" id="ARBA00022500"/>
    </source>
</evidence>
<dbReference type="GO" id="GO:0008984">
    <property type="term" value="F:protein-glutamate methylesterase activity"/>
    <property type="evidence" value="ECO:0007669"/>
    <property type="project" value="UniProtKB-UniRule"/>
</dbReference>
<comment type="catalytic activity">
    <reaction evidence="4 5">
        <text>[protein]-L-glutamate 5-O-methyl ester + H2O = L-glutamyl-[protein] + methanol + H(+)</text>
        <dbReference type="Rhea" id="RHEA:23236"/>
        <dbReference type="Rhea" id="RHEA-COMP:10208"/>
        <dbReference type="Rhea" id="RHEA-COMP:10311"/>
        <dbReference type="ChEBI" id="CHEBI:15377"/>
        <dbReference type="ChEBI" id="CHEBI:15378"/>
        <dbReference type="ChEBI" id="CHEBI:17790"/>
        <dbReference type="ChEBI" id="CHEBI:29973"/>
        <dbReference type="ChEBI" id="CHEBI:82795"/>
        <dbReference type="EC" id="3.1.1.61"/>
    </reaction>
</comment>
<dbReference type="Pfam" id="PF01339">
    <property type="entry name" value="CheB_methylest"/>
    <property type="match status" value="1"/>
</dbReference>
<evidence type="ECO:0000256" key="6">
    <source>
        <dbReference type="PROSITE-ProRule" id="PRU00050"/>
    </source>
</evidence>
<dbReference type="HAMAP" id="MF_00099">
    <property type="entry name" value="CheB_chemtxs"/>
    <property type="match status" value="1"/>
</dbReference>
<dbReference type="PROSITE" id="PS50110">
    <property type="entry name" value="RESPONSE_REGULATORY"/>
    <property type="match status" value="1"/>
</dbReference>
<gene>
    <name evidence="5" type="primary">cheB</name>
    <name evidence="10" type="ORF">AN477_06920</name>
</gene>
<dbReference type="InterPro" id="IPR035909">
    <property type="entry name" value="CheB_C"/>
</dbReference>
<organism evidence="10 11">
    <name type="scientific">Alicyclobacillus ferrooxydans</name>
    <dbReference type="NCBI Taxonomy" id="471514"/>
    <lineage>
        <taxon>Bacteria</taxon>
        <taxon>Bacillati</taxon>
        <taxon>Bacillota</taxon>
        <taxon>Bacilli</taxon>
        <taxon>Bacillales</taxon>
        <taxon>Alicyclobacillaceae</taxon>
        <taxon>Alicyclobacillus</taxon>
    </lineage>
</organism>
<evidence type="ECO:0000313" key="11">
    <source>
        <dbReference type="Proteomes" id="UP000050482"/>
    </source>
</evidence>
<dbReference type="EMBL" id="LJCO01000033">
    <property type="protein sequence ID" value="KPV44359.1"/>
    <property type="molecule type" value="Genomic_DNA"/>
</dbReference>
<feature type="domain" description="Response regulatory" evidence="8">
    <location>
        <begin position="4"/>
        <end position="121"/>
    </location>
</feature>
<evidence type="ECO:0000313" key="10">
    <source>
        <dbReference type="EMBL" id="KPV44359.1"/>
    </source>
</evidence>
<feature type="active site" evidence="5 6">
    <location>
        <position position="197"/>
    </location>
</feature>
<feature type="active site" evidence="5 6">
    <location>
        <position position="293"/>
    </location>
</feature>
<dbReference type="PIRSF" id="PIRSF000876">
    <property type="entry name" value="RR_chemtxs_CheB"/>
    <property type="match status" value="1"/>
</dbReference>
<comment type="function">
    <text evidence="5">Involved in chemotaxis. Part of a chemotaxis signal transduction system that modulates chemotaxis in response to various stimuli. Catalyzes the demethylation of specific methylglutamate residues introduced into the chemoreceptors (methyl-accepting chemotaxis proteins or MCP) by CheR. Also mediates the irreversible deamidation of specific glutamine residues to glutamic acid.</text>
</comment>
<evidence type="ECO:0000256" key="5">
    <source>
        <dbReference type="HAMAP-Rule" id="MF_00099"/>
    </source>
</evidence>
<reference evidence="10 11" key="1">
    <citation type="submission" date="2015-09" db="EMBL/GenBank/DDBJ databases">
        <title>Draft genome sequence of Alicyclobacillus ferrooxydans DSM 22381.</title>
        <authorList>
            <person name="Hemp J."/>
        </authorList>
    </citation>
    <scope>NUCLEOTIDE SEQUENCE [LARGE SCALE GENOMIC DNA]</scope>
    <source>
        <strain evidence="10 11">TC-34</strain>
    </source>
</reference>
<dbReference type="GO" id="GO:0050568">
    <property type="term" value="F:protein-glutamine glutaminase activity"/>
    <property type="evidence" value="ECO:0007669"/>
    <property type="project" value="UniProtKB-UniRule"/>
</dbReference>
<keyword evidence="3 5" id="KW-0378">Hydrolase</keyword>
<sequence>MTIRVLVVDDSAFMRVMLTKMLQEDASIQVIGTARNGKDAVARTHQLSPDVITMDIEMPELNGISALKQIMAEHPTPVIMLSTLTTKEADATMDALQNGAFDFLAKPGNQREITELGPQLITRVKLAAKAGVHRLGTAQVVTPSAVHRTYSNNTRVPNTRVSQIVAIGTSTGGPRALETVLRELPNSISFPIVIVQHMPPKFTKSLADRLNTVCAIRVVEAKHGQRVDNGTAYIAPGGFHMTVVEKEGQYQIALNEGEKCNEHRPSVDVLFESLALLKRVTRHLVIMTGMGSDGAKGMSQAKQSGASTIVESEETCVVFGMPKSAISMNCVDYVVPVHQIASKIMQVADPQR</sequence>
<dbReference type="EC" id="3.5.1.44" evidence="5"/>
<dbReference type="GO" id="GO:0005737">
    <property type="term" value="C:cytoplasm"/>
    <property type="evidence" value="ECO:0007669"/>
    <property type="project" value="UniProtKB-SubCell"/>
</dbReference>
<dbReference type="InterPro" id="IPR000673">
    <property type="entry name" value="Sig_transdc_resp-reg_Me-estase"/>
</dbReference>
<evidence type="ECO:0000256" key="1">
    <source>
        <dbReference type="ARBA" id="ARBA00022490"/>
    </source>
</evidence>
<comment type="PTM">
    <text evidence="5">Phosphorylated by CheA. Phosphorylation of the N-terminal regulatory domain activates the methylesterase activity.</text>
</comment>
<evidence type="ECO:0000256" key="7">
    <source>
        <dbReference type="PROSITE-ProRule" id="PRU00169"/>
    </source>
</evidence>
<dbReference type="PANTHER" id="PTHR42872:SF6">
    <property type="entry name" value="PROTEIN-GLUTAMATE METHYLESTERASE_PROTEIN-GLUTAMINE GLUTAMINASE"/>
    <property type="match status" value="1"/>
</dbReference>
<keyword evidence="5 7" id="KW-0597">Phosphoprotein</keyword>
<feature type="domain" description="CheB-type methylesterase" evidence="9">
    <location>
        <begin position="157"/>
        <end position="351"/>
    </location>
</feature>
<dbReference type="AlphaFoldDB" id="A0A0P9CFK3"/>
<comment type="caution">
    <text evidence="10">The sequence shown here is derived from an EMBL/GenBank/DDBJ whole genome shotgun (WGS) entry which is preliminary data.</text>
</comment>
<comment type="subcellular location">
    <subcellularLocation>
        <location evidence="5">Cytoplasm</location>
    </subcellularLocation>
</comment>
<name>A0A0P9CFK3_9BACL</name>
<dbReference type="PATRIC" id="fig|471514.4.peg.3624"/>
<comment type="domain">
    <text evidence="5">Contains a C-terminal catalytic domain, and an N-terminal region which modulates catalytic activity.</text>
</comment>
<dbReference type="InterPro" id="IPR001789">
    <property type="entry name" value="Sig_transdc_resp-reg_receiver"/>
</dbReference>
<keyword evidence="2 5" id="KW-0145">Chemotaxis</keyword>
<comment type="catalytic activity">
    <reaction evidence="5">
        <text>L-glutaminyl-[protein] + H2O = L-glutamyl-[protein] + NH4(+)</text>
        <dbReference type="Rhea" id="RHEA:16441"/>
        <dbReference type="Rhea" id="RHEA-COMP:10207"/>
        <dbReference type="Rhea" id="RHEA-COMP:10208"/>
        <dbReference type="ChEBI" id="CHEBI:15377"/>
        <dbReference type="ChEBI" id="CHEBI:28938"/>
        <dbReference type="ChEBI" id="CHEBI:29973"/>
        <dbReference type="ChEBI" id="CHEBI:30011"/>
        <dbReference type="EC" id="3.5.1.44"/>
    </reaction>
</comment>
<dbReference type="PANTHER" id="PTHR42872">
    <property type="entry name" value="PROTEIN-GLUTAMATE METHYLESTERASE/PROTEIN-GLUTAMINE GLUTAMINASE"/>
    <property type="match status" value="1"/>
</dbReference>
<dbReference type="SMART" id="SM00448">
    <property type="entry name" value="REC"/>
    <property type="match status" value="1"/>
</dbReference>
<evidence type="ECO:0000259" key="8">
    <source>
        <dbReference type="PROSITE" id="PS50110"/>
    </source>
</evidence>
<dbReference type="EC" id="3.1.1.61" evidence="5"/>
<proteinExistence type="inferred from homology"/>
<dbReference type="SUPFAM" id="SSF52738">
    <property type="entry name" value="Methylesterase CheB, C-terminal domain"/>
    <property type="match status" value="1"/>
</dbReference>
<dbReference type="Gene3D" id="3.40.50.2300">
    <property type="match status" value="1"/>
</dbReference>
<dbReference type="CDD" id="cd16432">
    <property type="entry name" value="CheB_Rec"/>
    <property type="match status" value="1"/>
</dbReference>
<dbReference type="RefSeq" id="WP_054968442.1">
    <property type="nucleotide sequence ID" value="NZ_LJCO01000033.1"/>
</dbReference>
<dbReference type="NCBIfam" id="NF001965">
    <property type="entry name" value="PRK00742.1"/>
    <property type="match status" value="1"/>
</dbReference>
<protein>
    <recommendedName>
        <fullName evidence="5">Protein-glutamate methylesterase/protein-glutamine glutaminase</fullName>
        <ecNumber evidence="5">3.1.1.61</ecNumber>
        <ecNumber evidence="5">3.5.1.44</ecNumber>
    </recommendedName>
</protein>
<dbReference type="InterPro" id="IPR008248">
    <property type="entry name" value="CheB-like"/>
</dbReference>
<comment type="similarity">
    <text evidence="5">Belongs to the CheB family.</text>
</comment>
<evidence type="ECO:0000259" key="9">
    <source>
        <dbReference type="PROSITE" id="PS50122"/>
    </source>
</evidence>
<dbReference type="CDD" id="cd17541">
    <property type="entry name" value="REC_CheB-like"/>
    <property type="match status" value="1"/>
</dbReference>
<dbReference type="GO" id="GO:0006935">
    <property type="term" value="P:chemotaxis"/>
    <property type="evidence" value="ECO:0007669"/>
    <property type="project" value="UniProtKB-UniRule"/>
</dbReference>
<keyword evidence="11" id="KW-1185">Reference proteome</keyword>
<dbReference type="NCBIfam" id="NF009206">
    <property type="entry name" value="PRK12555.1"/>
    <property type="match status" value="1"/>
</dbReference>